<feature type="transmembrane region" description="Helical" evidence="1">
    <location>
        <begin position="76"/>
        <end position="94"/>
    </location>
</feature>
<accession>A0A5B2VEM3</accession>
<protein>
    <submittedName>
        <fullName evidence="2">Uncharacterized protein</fullName>
    </submittedName>
</protein>
<dbReference type="OrthoDB" id="8451574at2"/>
<reference evidence="2 3" key="1">
    <citation type="submission" date="2019-09" db="EMBL/GenBank/DDBJ databases">
        <title>Salinarimonas rosea gen. nov., sp. nov., a new member of the a-2 subgroup of the Proteobacteria.</title>
        <authorList>
            <person name="Liu J."/>
        </authorList>
    </citation>
    <scope>NUCLEOTIDE SEQUENCE [LARGE SCALE GENOMIC DNA]</scope>
    <source>
        <strain evidence="2 3">BN140002</strain>
    </source>
</reference>
<comment type="caution">
    <text evidence="2">The sequence shown here is derived from an EMBL/GenBank/DDBJ whole genome shotgun (WGS) entry which is preliminary data.</text>
</comment>
<keyword evidence="3" id="KW-1185">Reference proteome</keyword>
<dbReference type="AlphaFoldDB" id="A0A5B2VEM3"/>
<evidence type="ECO:0000313" key="3">
    <source>
        <dbReference type="Proteomes" id="UP000323142"/>
    </source>
</evidence>
<dbReference type="Proteomes" id="UP000323142">
    <property type="component" value="Unassembled WGS sequence"/>
</dbReference>
<keyword evidence="1" id="KW-0812">Transmembrane</keyword>
<name>A0A5B2VEM3_9HYPH</name>
<gene>
    <name evidence="2" type="ORF">F0L46_12340</name>
</gene>
<feature type="transmembrane region" description="Helical" evidence="1">
    <location>
        <begin position="7"/>
        <end position="28"/>
    </location>
</feature>
<dbReference type="EMBL" id="VUOA01000021">
    <property type="protein sequence ID" value="KAA2237048.1"/>
    <property type="molecule type" value="Genomic_DNA"/>
</dbReference>
<dbReference type="InterPro" id="IPR053803">
    <property type="entry name" value="DUF6949"/>
</dbReference>
<sequence length="109" mass="11657">MRIDPTALEALHALILGFAFAGLLASAFELFTERRASFGLLQAGGALALASVPILVFSAPFIILRNTIRGRAIEGRPFHFVMLATMVACLWSLMSGRVVLDVTARIVGA</sequence>
<keyword evidence="1" id="KW-1133">Transmembrane helix</keyword>
<reference evidence="2 3" key="2">
    <citation type="submission" date="2019-09" db="EMBL/GenBank/DDBJ databases">
        <authorList>
            <person name="Jin C."/>
        </authorList>
    </citation>
    <scope>NUCLEOTIDE SEQUENCE [LARGE SCALE GENOMIC DNA]</scope>
    <source>
        <strain evidence="2 3">BN140002</strain>
    </source>
</reference>
<organism evidence="2 3">
    <name type="scientific">Salinarimonas soli</name>
    <dbReference type="NCBI Taxonomy" id="1638099"/>
    <lineage>
        <taxon>Bacteria</taxon>
        <taxon>Pseudomonadati</taxon>
        <taxon>Pseudomonadota</taxon>
        <taxon>Alphaproteobacteria</taxon>
        <taxon>Hyphomicrobiales</taxon>
        <taxon>Salinarimonadaceae</taxon>
        <taxon>Salinarimonas</taxon>
    </lineage>
</organism>
<dbReference type="RefSeq" id="WP_149817909.1">
    <property type="nucleotide sequence ID" value="NZ_VUOA01000021.1"/>
</dbReference>
<dbReference type="Pfam" id="PF22258">
    <property type="entry name" value="DUF6949"/>
    <property type="match status" value="1"/>
</dbReference>
<evidence type="ECO:0000313" key="2">
    <source>
        <dbReference type="EMBL" id="KAA2237048.1"/>
    </source>
</evidence>
<feature type="transmembrane region" description="Helical" evidence="1">
    <location>
        <begin position="40"/>
        <end position="64"/>
    </location>
</feature>
<proteinExistence type="predicted"/>
<keyword evidence="1" id="KW-0472">Membrane</keyword>
<evidence type="ECO:0000256" key="1">
    <source>
        <dbReference type="SAM" id="Phobius"/>
    </source>
</evidence>